<dbReference type="InterPro" id="IPR006600">
    <property type="entry name" value="HTH_CenpB_DNA-bd_dom"/>
</dbReference>
<evidence type="ECO:0000256" key="1">
    <source>
        <dbReference type="ARBA" id="ARBA00004123"/>
    </source>
</evidence>
<organism evidence="4">
    <name type="scientific">Trichuris suis</name>
    <name type="common">pig whipworm</name>
    <dbReference type="NCBI Taxonomy" id="68888"/>
    <lineage>
        <taxon>Eukaryota</taxon>
        <taxon>Metazoa</taxon>
        <taxon>Ecdysozoa</taxon>
        <taxon>Nematoda</taxon>
        <taxon>Enoplea</taxon>
        <taxon>Dorylaimia</taxon>
        <taxon>Trichinellida</taxon>
        <taxon>Trichuridae</taxon>
        <taxon>Trichuris</taxon>
    </lineage>
</organism>
<dbReference type="AlphaFoldDB" id="A0A085MZ75"/>
<protein>
    <recommendedName>
        <fullName evidence="3">HTH CENPB-type domain-containing protein</fullName>
    </recommendedName>
</protein>
<dbReference type="SUPFAM" id="SSF46689">
    <property type="entry name" value="Homeodomain-like"/>
    <property type="match status" value="1"/>
</dbReference>
<name>A0A085MZ75_9BILA</name>
<sequence>MENILLIWTEDQTRDSVPLSQSIIQSKAPHLFSSMKAERGEEGAEEMFETSRGWFTRFKGTRSHRHNIKLQGEAVLT</sequence>
<proteinExistence type="predicted"/>
<dbReference type="GO" id="GO:0005634">
    <property type="term" value="C:nucleus"/>
    <property type="evidence" value="ECO:0007669"/>
    <property type="project" value="UniProtKB-SubCell"/>
</dbReference>
<reference evidence="4" key="1">
    <citation type="journal article" date="2014" name="Nat. Genet.">
        <title>Genome and transcriptome of the porcine whipworm Trichuris suis.</title>
        <authorList>
            <person name="Jex A.R."/>
            <person name="Nejsum P."/>
            <person name="Schwarz E.M."/>
            <person name="Hu L."/>
            <person name="Young N.D."/>
            <person name="Hall R.S."/>
            <person name="Korhonen P.K."/>
            <person name="Liao S."/>
            <person name="Thamsborg S."/>
            <person name="Xia J."/>
            <person name="Xu P."/>
            <person name="Wang S."/>
            <person name="Scheerlinck J.P."/>
            <person name="Hofmann A."/>
            <person name="Sternberg P.W."/>
            <person name="Wang J."/>
            <person name="Gasser R.B."/>
        </authorList>
    </citation>
    <scope>NUCLEOTIDE SEQUENCE [LARGE SCALE GENOMIC DNA]</scope>
    <source>
        <strain evidence="4">DCEP-RM93F</strain>
    </source>
</reference>
<dbReference type="PROSITE" id="PS51253">
    <property type="entry name" value="HTH_CENPB"/>
    <property type="match status" value="1"/>
</dbReference>
<dbReference type="GO" id="GO:0003677">
    <property type="term" value="F:DNA binding"/>
    <property type="evidence" value="ECO:0007669"/>
    <property type="project" value="UniProtKB-KW"/>
</dbReference>
<dbReference type="InterPro" id="IPR009057">
    <property type="entry name" value="Homeodomain-like_sf"/>
</dbReference>
<accession>A0A085MZ75</accession>
<dbReference type="Pfam" id="PF03221">
    <property type="entry name" value="HTH_Tnp_Tc5"/>
    <property type="match status" value="1"/>
</dbReference>
<keyword evidence="2" id="KW-0238">DNA-binding</keyword>
<comment type="subcellular location">
    <subcellularLocation>
        <location evidence="1">Nucleus</location>
    </subcellularLocation>
</comment>
<evidence type="ECO:0000313" key="4">
    <source>
        <dbReference type="EMBL" id="KFD62521.1"/>
    </source>
</evidence>
<dbReference type="Gene3D" id="1.10.10.60">
    <property type="entry name" value="Homeodomain-like"/>
    <property type="match status" value="1"/>
</dbReference>
<dbReference type="EMBL" id="KL367593">
    <property type="protein sequence ID" value="KFD62521.1"/>
    <property type="molecule type" value="Genomic_DNA"/>
</dbReference>
<dbReference type="Proteomes" id="UP000030758">
    <property type="component" value="Unassembled WGS sequence"/>
</dbReference>
<gene>
    <name evidence="4" type="ORF">M514_25257</name>
</gene>
<evidence type="ECO:0000256" key="2">
    <source>
        <dbReference type="ARBA" id="ARBA00023125"/>
    </source>
</evidence>
<evidence type="ECO:0000259" key="3">
    <source>
        <dbReference type="PROSITE" id="PS51253"/>
    </source>
</evidence>
<feature type="domain" description="HTH CENPB-type" evidence="3">
    <location>
        <begin position="1"/>
        <end position="68"/>
    </location>
</feature>
<dbReference type="SMART" id="SM00674">
    <property type="entry name" value="CENPB"/>
    <property type="match status" value="1"/>
</dbReference>